<name>A0A7W5HN24_9GAMM</name>
<proteinExistence type="predicted"/>
<dbReference type="GO" id="GO:0016491">
    <property type="term" value="F:oxidoreductase activity"/>
    <property type="evidence" value="ECO:0007669"/>
    <property type="project" value="InterPro"/>
</dbReference>
<gene>
    <name evidence="2" type="ORF">FHR97_004024</name>
</gene>
<sequence>MTHYTLKDLQHSDSLPSQMDTLVVGAGMAGLYTAWRLIENNHNVTIIDESHRTGGRLNSDVVKIGDTQVKEEEGGMRFTFDEMDNLMSLLIILKIDKEVVPFPMNSGGNNRLLFRGRSFNNAIAAKDDFAIWSELYDLAPAERGQSPNAIINTVFNRILDENPHFTERPEQRGPEFWQRFRLECQWNGIKMKDWTLWNLFSDMGYSNECITMLYRAAGFNGTFLSKMNAGVAYQLLEEFPADPQFRTLKNGFSTLPNALVNKIIDKGGKNSIHLRTKLLSIAKQDSGQPGYDLKVQTIDDNGVPKVVHVSAKKIVLGLPRLALEKLFVGSDLLNVLATEQSEKLWDSLQTATNQPLLKINLYYDKAWWGNGMSGQPEVAFGPNFSDSPLGSVYPFYSINDASFAALEYGDWLKTTGKAPPTPEIEKRLKEIIQSKYQKPAALTIYCDYMNINFWQTLQNHGKPFDSKLQQEYTNCDPQTLYPASQAVVDRATHYFKELFDTHYVPHPILTSARIWSGTTSFNTDSSQEFGFGVHQWAVGADDKGVMAYLCEPIDNIYVCGEAFSDYQGWVEGALRSANRVLKKGFELDPISELFAKNHEQSPSSAIKKSYQESVEKLVKLHIDPNFDTGSRKNIQSTKPMLDSGSLVGTVNLSYFDKP</sequence>
<dbReference type="Gene3D" id="3.50.50.60">
    <property type="entry name" value="FAD/NAD(P)-binding domain"/>
    <property type="match status" value="2"/>
</dbReference>
<evidence type="ECO:0000259" key="1">
    <source>
        <dbReference type="Pfam" id="PF01593"/>
    </source>
</evidence>
<comment type="caution">
    <text evidence="2">The sequence shown here is derived from an EMBL/GenBank/DDBJ whole genome shotgun (WGS) entry which is preliminary data.</text>
</comment>
<dbReference type="AlphaFoldDB" id="A0A7W5HN24"/>
<dbReference type="InterPro" id="IPR002937">
    <property type="entry name" value="Amino_oxidase"/>
</dbReference>
<dbReference type="PANTHER" id="PTHR42923">
    <property type="entry name" value="PROTOPORPHYRINOGEN OXIDASE"/>
    <property type="match status" value="1"/>
</dbReference>
<dbReference type="SUPFAM" id="SSF51905">
    <property type="entry name" value="FAD/NAD(P)-binding domain"/>
    <property type="match status" value="1"/>
</dbReference>
<feature type="domain" description="Amine oxidase" evidence="1">
    <location>
        <begin position="28"/>
        <end position="400"/>
    </location>
</feature>
<protein>
    <recommendedName>
        <fullName evidence="1">Amine oxidase domain-containing protein</fullName>
    </recommendedName>
</protein>
<dbReference type="RefSeq" id="WP_183385550.1">
    <property type="nucleotide sequence ID" value="NZ_JACHXR010000025.1"/>
</dbReference>
<organism evidence="2 3">
    <name type="scientific">Halomonas stenophila</name>
    <dbReference type="NCBI Taxonomy" id="795312"/>
    <lineage>
        <taxon>Bacteria</taxon>
        <taxon>Pseudomonadati</taxon>
        <taxon>Pseudomonadota</taxon>
        <taxon>Gammaproteobacteria</taxon>
        <taxon>Oceanospirillales</taxon>
        <taxon>Halomonadaceae</taxon>
        <taxon>Halomonas</taxon>
    </lineage>
</organism>
<evidence type="ECO:0000313" key="2">
    <source>
        <dbReference type="EMBL" id="MBB3233141.1"/>
    </source>
</evidence>
<dbReference type="Proteomes" id="UP000518892">
    <property type="component" value="Unassembled WGS sequence"/>
</dbReference>
<dbReference type="InterPro" id="IPR036188">
    <property type="entry name" value="FAD/NAD-bd_sf"/>
</dbReference>
<dbReference type="InterPro" id="IPR050464">
    <property type="entry name" value="Zeta_carotene_desat/Oxidored"/>
</dbReference>
<dbReference type="EMBL" id="JACHXR010000025">
    <property type="protein sequence ID" value="MBB3233141.1"/>
    <property type="molecule type" value="Genomic_DNA"/>
</dbReference>
<keyword evidence="3" id="KW-1185">Reference proteome</keyword>
<evidence type="ECO:0000313" key="3">
    <source>
        <dbReference type="Proteomes" id="UP000518892"/>
    </source>
</evidence>
<reference evidence="2 3" key="1">
    <citation type="submission" date="2020-08" db="EMBL/GenBank/DDBJ databases">
        <title>Genomic Encyclopedia of Type Strains, Phase III (KMG-III): the genomes of soil and plant-associated and newly described type strains.</title>
        <authorList>
            <person name="Whitman W."/>
        </authorList>
    </citation>
    <scope>NUCLEOTIDE SEQUENCE [LARGE SCALE GENOMIC DNA]</scope>
    <source>
        <strain evidence="2 3">CECT 7744</strain>
    </source>
</reference>
<accession>A0A7W5HN24</accession>
<dbReference type="Pfam" id="PF01593">
    <property type="entry name" value="Amino_oxidase"/>
    <property type="match status" value="1"/>
</dbReference>